<dbReference type="Gene3D" id="2.60.40.640">
    <property type="match status" value="1"/>
</dbReference>
<accession>A0A060SUG6</accession>
<evidence type="ECO:0000256" key="1">
    <source>
        <dbReference type="SAM" id="MobiDB-lite"/>
    </source>
</evidence>
<dbReference type="InterPro" id="IPR014752">
    <property type="entry name" value="Arrestin-like_C"/>
</dbReference>
<organism evidence="3 4">
    <name type="scientific">Pycnoporus cinnabarinus</name>
    <name type="common">Cinnabar-red polypore</name>
    <name type="synonym">Trametes cinnabarina</name>
    <dbReference type="NCBI Taxonomy" id="5643"/>
    <lineage>
        <taxon>Eukaryota</taxon>
        <taxon>Fungi</taxon>
        <taxon>Dikarya</taxon>
        <taxon>Basidiomycota</taxon>
        <taxon>Agaricomycotina</taxon>
        <taxon>Agaricomycetes</taxon>
        <taxon>Polyporales</taxon>
        <taxon>Polyporaceae</taxon>
        <taxon>Trametes</taxon>
    </lineage>
</organism>
<protein>
    <recommendedName>
        <fullName evidence="2">Arrestin-like N-terminal domain-containing protein</fullName>
    </recommendedName>
</protein>
<dbReference type="Pfam" id="PF00339">
    <property type="entry name" value="Arrestin_N"/>
    <property type="match status" value="1"/>
</dbReference>
<keyword evidence="4" id="KW-1185">Reference proteome</keyword>
<evidence type="ECO:0000313" key="4">
    <source>
        <dbReference type="Proteomes" id="UP000029665"/>
    </source>
</evidence>
<dbReference type="OrthoDB" id="2238745at2759"/>
<dbReference type="EMBL" id="CCBP010000466">
    <property type="protein sequence ID" value="CDO77771.1"/>
    <property type="molecule type" value="Genomic_DNA"/>
</dbReference>
<dbReference type="AlphaFoldDB" id="A0A060SUG6"/>
<evidence type="ECO:0000313" key="3">
    <source>
        <dbReference type="EMBL" id="CDO77771.1"/>
    </source>
</evidence>
<name>A0A060SUG6_PYCCI</name>
<proteinExistence type="predicted"/>
<sequence length="124" mass="14044">MVEREHSHSGDVTPPRGRPRERVILEEPEKPHKGLSTLEKVSEALGFELDDGREHGDGWKEFRRGVYTYPISFAIPANSPPTLHVDYGSITWKLKAVVHRPGTFKAKLQTSQDITDYDPRNLPA</sequence>
<dbReference type="InterPro" id="IPR014756">
    <property type="entry name" value="Ig_E-set"/>
</dbReference>
<dbReference type="SUPFAM" id="SSF81296">
    <property type="entry name" value="E set domains"/>
    <property type="match status" value="1"/>
</dbReference>
<dbReference type="STRING" id="5643.A0A060SUG6"/>
<dbReference type="InterPro" id="IPR011021">
    <property type="entry name" value="Arrestin-like_N"/>
</dbReference>
<evidence type="ECO:0000259" key="2">
    <source>
        <dbReference type="Pfam" id="PF00339"/>
    </source>
</evidence>
<dbReference type="Proteomes" id="UP000029665">
    <property type="component" value="Unassembled WGS sequence"/>
</dbReference>
<dbReference type="HOGENOM" id="CLU_2005056_0_0_1"/>
<feature type="compositionally biased region" description="Basic and acidic residues" evidence="1">
    <location>
        <begin position="18"/>
        <end position="32"/>
    </location>
</feature>
<feature type="region of interest" description="Disordered" evidence="1">
    <location>
        <begin position="1"/>
        <end position="34"/>
    </location>
</feature>
<gene>
    <name evidence="3" type="ORF">BN946_scf185041.g2</name>
</gene>
<reference evidence="3" key="1">
    <citation type="submission" date="2014-01" db="EMBL/GenBank/DDBJ databases">
        <title>The genome of the white-rot fungus Pycnoporus cinnabarinus: a basidiomycete model with a versatile arsenal for lignocellulosic biomass breakdown.</title>
        <authorList>
            <person name="Levasseur A."/>
            <person name="Lomascolo A."/>
            <person name="Ruiz-Duenas F.J."/>
            <person name="Uzan E."/>
            <person name="Piumi F."/>
            <person name="Kues U."/>
            <person name="Ram A.F.J."/>
            <person name="Murat C."/>
            <person name="Haon M."/>
            <person name="Benoit I."/>
            <person name="Arfi Y."/>
            <person name="Chevret D."/>
            <person name="Drula E."/>
            <person name="Kwon M.J."/>
            <person name="Gouret P."/>
            <person name="Lesage-Meessen L."/>
            <person name="Lombard V."/>
            <person name="Mariette J."/>
            <person name="Noirot C."/>
            <person name="Park J."/>
            <person name="Patyshakuliyeva A."/>
            <person name="Wieneger R.A.B."/>
            <person name="Wosten H.A.B."/>
            <person name="Martin F."/>
            <person name="Coutinho P.M."/>
            <person name="de Vries R."/>
            <person name="Martinez A.T."/>
            <person name="Klopp C."/>
            <person name="Pontarotti P."/>
            <person name="Henrissat B."/>
            <person name="Record E."/>
        </authorList>
    </citation>
    <scope>NUCLEOTIDE SEQUENCE [LARGE SCALE GENOMIC DNA]</scope>
    <source>
        <strain evidence="3">BRFM137</strain>
    </source>
</reference>
<comment type="caution">
    <text evidence="3">The sequence shown here is derived from an EMBL/GenBank/DDBJ whole genome shotgun (WGS) entry which is preliminary data.</text>
</comment>
<feature type="domain" description="Arrestin-like N-terminal" evidence="2">
    <location>
        <begin position="57"/>
        <end position="108"/>
    </location>
</feature>